<proteinExistence type="predicted"/>
<evidence type="ECO:0000313" key="2">
    <source>
        <dbReference type="EMBL" id="OXA62051.1"/>
    </source>
</evidence>
<dbReference type="Proteomes" id="UP000198287">
    <property type="component" value="Unassembled WGS sequence"/>
</dbReference>
<dbReference type="EMBL" id="LNIX01000001">
    <property type="protein sequence ID" value="OXA62051.1"/>
    <property type="molecule type" value="Genomic_DNA"/>
</dbReference>
<gene>
    <name evidence="2" type="ORF">Fcan01_01445</name>
</gene>
<accession>A0A226EYZ7</accession>
<keyword evidence="3" id="KW-1185">Reference proteome</keyword>
<keyword evidence="1" id="KW-0472">Membrane</keyword>
<keyword evidence="1" id="KW-0812">Transmembrane</keyword>
<comment type="caution">
    <text evidence="2">The sequence shown here is derived from an EMBL/GenBank/DDBJ whole genome shotgun (WGS) entry which is preliminary data.</text>
</comment>
<sequence>MIIRGGFRGFVSGWAGVVMLCFIVGIAGTCFCCWLCAALQIRKRKAQCLRELKQKDEERTDGVGGNEMCTFDMPPNVNGGAVIDVRSDDDICPYPPEGFRSPMPMPKV</sequence>
<protein>
    <submittedName>
        <fullName evidence="2">Uncharacterized protein</fullName>
    </submittedName>
</protein>
<evidence type="ECO:0000256" key="1">
    <source>
        <dbReference type="SAM" id="Phobius"/>
    </source>
</evidence>
<reference evidence="2 3" key="1">
    <citation type="submission" date="2015-12" db="EMBL/GenBank/DDBJ databases">
        <title>The genome of Folsomia candida.</title>
        <authorList>
            <person name="Faddeeva A."/>
            <person name="Derks M.F."/>
            <person name="Anvar Y."/>
            <person name="Smit S."/>
            <person name="Van Straalen N."/>
            <person name="Roelofs D."/>
        </authorList>
    </citation>
    <scope>NUCLEOTIDE SEQUENCE [LARGE SCALE GENOMIC DNA]</scope>
    <source>
        <strain evidence="2 3">VU population</strain>
        <tissue evidence="2">Whole body</tissue>
    </source>
</reference>
<keyword evidence="1" id="KW-1133">Transmembrane helix</keyword>
<feature type="transmembrane region" description="Helical" evidence="1">
    <location>
        <begin position="14"/>
        <end position="37"/>
    </location>
</feature>
<organism evidence="2 3">
    <name type="scientific">Folsomia candida</name>
    <name type="common">Springtail</name>
    <dbReference type="NCBI Taxonomy" id="158441"/>
    <lineage>
        <taxon>Eukaryota</taxon>
        <taxon>Metazoa</taxon>
        <taxon>Ecdysozoa</taxon>
        <taxon>Arthropoda</taxon>
        <taxon>Hexapoda</taxon>
        <taxon>Collembola</taxon>
        <taxon>Entomobryomorpha</taxon>
        <taxon>Isotomoidea</taxon>
        <taxon>Isotomidae</taxon>
        <taxon>Proisotominae</taxon>
        <taxon>Folsomia</taxon>
    </lineage>
</organism>
<name>A0A226EYZ7_FOLCA</name>
<dbReference type="AlphaFoldDB" id="A0A226EYZ7"/>
<evidence type="ECO:0000313" key="3">
    <source>
        <dbReference type="Proteomes" id="UP000198287"/>
    </source>
</evidence>